<dbReference type="Pfam" id="PF00724">
    <property type="entry name" value="Oxidored_FMN"/>
    <property type="match status" value="1"/>
</dbReference>
<keyword evidence="8" id="KW-1185">Reference proteome</keyword>
<dbReference type="SUPFAM" id="SSF51395">
    <property type="entry name" value="FMN-linked oxidoreductases"/>
    <property type="match status" value="1"/>
</dbReference>
<dbReference type="InterPro" id="IPR001155">
    <property type="entry name" value="OxRdtase_FMN_N"/>
</dbReference>
<dbReference type="PANTHER" id="PTHR43303:SF4">
    <property type="entry name" value="NADPH DEHYDROGENASE C23G7.10C-RELATED"/>
    <property type="match status" value="1"/>
</dbReference>
<evidence type="ECO:0000256" key="5">
    <source>
        <dbReference type="ARBA" id="ARBA00023002"/>
    </source>
</evidence>
<evidence type="ECO:0000256" key="4">
    <source>
        <dbReference type="ARBA" id="ARBA00022857"/>
    </source>
</evidence>
<organism evidence="7 8">
    <name type="scientific">Streptomyces carpinensis</name>
    <dbReference type="NCBI Taxonomy" id="66369"/>
    <lineage>
        <taxon>Bacteria</taxon>
        <taxon>Bacillati</taxon>
        <taxon>Actinomycetota</taxon>
        <taxon>Actinomycetes</taxon>
        <taxon>Kitasatosporales</taxon>
        <taxon>Streptomycetaceae</taxon>
        <taxon>Streptomyces</taxon>
    </lineage>
</organism>
<evidence type="ECO:0000259" key="6">
    <source>
        <dbReference type="Pfam" id="PF00724"/>
    </source>
</evidence>
<dbReference type="InterPro" id="IPR044152">
    <property type="entry name" value="YqjM-like"/>
</dbReference>
<evidence type="ECO:0000256" key="2">
    <source>
        <dbReference type="ARBA" id="ARBA00022630"/>
    </source>
</evidence>
<feature type="domain" description="NADH:flavin oxidoreductase/NADH oxidase N-terminal" evidence="6">
    <location>
        <begin position="19"/>
        <end position="71"/>
    </location>
</feature>
<keyword evidence="4" id="KW-0521">NADP</keyword>
<accession>A0ABV1W9I7</accession>
<dbReference type="Gene3D" id="3.20.20.70">
    <property type="entry name" value="Aldolase class I"/>
    <property type="match status" value="1"/>
</dbReference>
<sequence length="72" mass="7650">MKAATTDMPAADPRTVLATPLQVGPLQLRNRFVAAPMERNYCTEDGSVTERYIAYLAARATGGAALVHTEAG</sequence>
<evidence type="ECO:0000256" key="3">
    <source>
        <dbReference type="ARBA" id="ARBA00022643"/>
    </source>
</evidence>
<evidence type="ECO:0000313" key="8">
    <source>
        <dbReference type="Proteomes" id="UP001458415"/>
    </source>
</evidence>
<evidence type="ECO:0000256" key="1">
    <source>
        <dbReference type="ARBA" id="ARBA00001917"/>
    </source>
</evidence>
<comment type="cofactor">
    <cofactor evidence="1">
        <name>FMN</name>
        <dbReference type="ChEBI" id="CHEBI:58210"/>
    </cofactor>
</comment>
<proteinExistence type="predicted"/>
<dbReference type="EMBL" id="JBEPCU010000629">
    <property type="protein sequence ID" value="MER6980811.1"/>
    <property type="molecule type" value="Genomic_DNA"/>
</dbReference>
<gene>
    <name evidence="7" type="ORF">ABT317_28550</name>
</gene>
<keyword evidence="3" id="KW-0288">FMN</keyword>
<name>A0ABV1W9I7_9ACTN</name>
<keyword evidence="2" id="KW-0285">Flavoprotein</keyword>
<dbReference type="InterPro" id="IPR013785">
    <property type="entry name" value="Aldolase_TIM"/>
</dbReference>
<dbReference type="Proteomes" id="UP001458415">
    <property type="component" value="Unassembled WGS sequence"/>
</dbReference>
<keyword evidence="5" id="KW-0560">Oxidoreductase</keyword>
<reference evidence="7 8" key="1">
    <citation type="submission" date="2024-06" db="EMBL/GenBank/DDBJ databases">
        <title>The Natural Products Discovery Center: Release of the First 8490 Sequenced Strains for Exploring Actinobacteria Biosynthetic Diversity.</title>
        <authorList>
            <person name="Kalkreuter E."/>
            <person name="Kautsar S.A."/>
            <person name="Yang D."/>
            <person name="Bader C.D."/>
            <person name="Teijaro C.N."/>
            <person name="Fluegel L."/>
            <person name="Davis C.M."/>
            <person name="Simpson J.R."/>
            <person name="Lauterbach L."/>
            <person name="Steele A.D."/>
            <person name="Gui C."/>
            <person name="Meng S."/>
            <person name="Li G."/>
            <person name="Viehrig K."/>
            <person name="Ye F."/>
            <person name="Su P."/>
            <person name="Kiefer A.F."/>
            <person name="Nichols A."/>
            <person name="Cepeda A.J."/>
            <person name="Yan W."/>
            <person name="Fan B."/>
            <person name="Jiang Y."/>
            <person name="Adhikari A."/>
            <person name="Zheng C.-J."/>
            <person name="Schuster L."/>
            <person name="Cowan T.M."/>
            <person name="Smanski M.J."/>
            <person name="Chevrette M.G."/>
            <person name="De Carvalho L.P.S."/>
            <person name="Shen B."/>
        </authorList>
    </citation>
    <scope>NUCLEOTIDE SEQUENCE [LARGE SCALE GENOMIC DNA]</scope>
    <source>
        <strain evidence="7 8">NPDC000634</strain>
    </source>
</reference>
<protein>
    <recommendedName>
        <fullName evidence="6">NADH:flavin oxidoreductase/NADH oxidase N-terminal domain-containing protein</fullName>
    </recommendedName>
</protein>
<dbReference type="PANTHER" id="PTHR43303">
    <property type="entry name" value="NADPH DEHYDROGENASE C23G7.10C-RELATED"/>
    <property type="match status" value="1"/>
</dbReference>
<comment type="caution">
    <text evidence="7">The sequence shown here is derived from an EMBL/GenBank/DDBJ whole genome shotgun (WGS) entry which is preliminary data.</text>
</comment>
<evidence type="ECO:0000313" key="7">
    <source>
        <dbReference type="EMBL" id="MER6980811.1"/>
    </source>
</evidence>